<sequence>MVKEVSQAAKSFGSRMSKAPSGKGFSIPGRGMASKAHFANDLHTSSPKSILRPKQVSPQRSKISNRVSFHERHVVQPSSSSKHTMPPYGGTIGRVEVHEGSKSARPLNKKESFKNPWGHSSSSATSKPKNNEGSRRNRAQSQGSAFFQSMHNRQQSQRQSHVGGGPAASTAHSPASSHSPTHQSGEGSGEVEKPVKGLAKVARDYPGLGFAVTGAAMIVGTTKIVTHNMRAKEEEVMRKKKELGVPPVDLSKERKAEQKKLQKQAQASTPPPPAPKPSPPPEPVKGKP</sequence>
<dbReference type="InParanoid" id="A0A316VE15"/>
<dbReference type="AlphaFoldDB" id="A0A316VE15"/>
<dbReference type="EMBL" id="KZ819603">
    <property type="protein sequence ID" value="PWN34513.1"/>
    <property type="molecule type" value="Genomic_DNA"/>
</dbReference>
<feature type="compositionally biased region" description="Polar residues" evidence="1">
    <location>
        <begin position="118"/>
        <end position="128"/>
    </location>
</feature>
<dbReference type="RefSeq" id="XP_025354815.1">
    <property type="nucleotide sequence ID" value="XM_025501666.1"/>
</dbReference>
<protein>
    <submittedName>
        <fullName evidence="2">Uncharacterized protein</fullName>
    </submittedName>
</protein>
<feature type="compositionally biased region" description="Low complexity" evidence="1">
    <location>
        <begin position="167"/>
        <end position="182"/>
    </location>
</feature>
<name>A0A316VE15_9BASI</name>
<gene>
    <name evidence="2" type="ORF">FA14DRAFT_188600</name>
</gene>
<feature type="compositionally biased region" description="Polar residues" evidence="1">
    <location>
        <begin position="139"/>
        <end position="160"/>
    </location>
</feature>
<feature type="region of interest" description="Disordered" evidence="1">
    <location>
        <begin position="1"/>
        <end position="195"/>
    </location>
</feature>
<proteinExistence type="predicted"/>
<evidence type="ECO:0000313" key="2">
    <source>
        <dbReference type="EMBL" id="PWN34513.1"/>
    </source>
</evidence>
<feature type="compositionally biased region" description="Pro residues" evidence="1">
    <location>
        <begin position="269"/>
        <end position="288"/>
    </location>
</feature>
<reference evidence="2 3" key="1">
    <citation type="journal article" date="2018" name="Mol. Biol. Evol.">
        <title>Broad Genomic Sampling Reveals a Smut Pathogenic Ancestry of the Fungal Clade Ustilaginomycotina.</title>
        <authorList>
            <person name="Kijpornyongpan T."/>
            <person name="Mondo S.J."/>
            <person name="Barry K."/>
            <person name="Sandor L."/>
            <person name="Lee J."/>
            <person name="Lipzen A."/>
            <person name="Pangilinan J."/>
            <person name="LaButti K."/>
            <person name="Hainaut M."/>
            <person name="Henrissat B."/>
            <person name="Grigoriev I.V."/>
            <person name="Spatafora J.W."/>
            <person name="Aime M.C."/>
        </authorList>
    </citation>
    <scope>NUCLEOTIDE SEQUENCE [LARGE SCALE GENOMIC DNA]</scope>
    <source>
        <strain evidence="2 3">MCA 3882</strain>
    </source>
</reference>
<accession>A0A316VE15</accession>
<organism evidence="2 3">
    <name type="scientific">Meira miltonrushii</name>
    <dbReference type="NCBI Taxonomy" id="1280837"/>
    <lineage>
        <taxon>Eukaryota</taxon>
        <taxon>Fungi</taxon>
        <taxon>Dikarya</taxon>
        <taxon>Basidiomycota</taxon>
        <taxon>Ustilaginomycotina</taxon>
        <taxon>Exobasidiomycetes</taxon>
        <taxon>Exobasidiales</taxon>
        <taxon>Brachybasidiaceae</taxon>
        <taxon>Meira</taxon>
    </lineage>
</organism>
<keyword evidence="3" id="KW-1185">Reference proteome</keyword>
<feature type="compositionally biased region" description="Basic and acidic residues" evidence="1">
    <location>
        <begin position="250"/>
        <end position="260"/>
    </location>
</feature>
<feature type="compositionally biased region" description="Basic and acidic residues" evidence="1">
    <location>
        <begin position="95"/>
        <end position="113"/>
    </location>
</feature>
<feature type="region of interest" description="Disordered" evidence="1">
    <location>
        <begin position="233"/>
        <end position="288"/>
    </location>
</feature>
<evidence type="ECO:0000256" key="1">
    <source>
        <dbReference type="SAM" id="MobiDB-lite"/>
    </source>
</evidence>
<dbReference type="GeneID" id="37023447"/>
<feature type="compositionally biased region" description="Polar residues" evidence="1">
    <location>
        <begin position="56"/>
        <end position="67"/>
    </location>
</feature>
<dbReference type="Proteomes" id="UP000245771">
    <property type="component" value="Unassembled WGS sequence"/>
</dbReference>
<evidence type="ECO:0000313" key="3">
    <source>
        <dbReference type="Proteomes" id="UP000245771"/>
    </source>
</evidence>